<dbReference type="Proteomes" id="UP001234989">
    <property type="component" value="Chromosome 8"/>
</dbReference>
<feature type="compositionally biased region" description="Low complexity" evidence="1">
    <location>
        <begin position="70"/>
        <end position="82"/>
    </location>
</feature>
<gene>
    <name evidence="2" type="ORF">MTR67_033713</name>
</gene>
<protein>
    <recommendedName>
        <fullName evidence="4">Protein KAKU4</fullName>
    </recommendedName>
</protein>
<feature type="region of interest" description="Disordered" evidence="1">
    <location>
        <begin position="1"/>
        <end position="37"/>
    </location>
</feature>
<feature type="region of interest" description="Disordered" evidence="1">
    <location>
        <begin position="68"/>
        <end position="91"/>
    </location>
</feature>
<organism evidence="2 3">
    <name type="scientific">Solanum verrucosum</name>
    <dbReference type="NCBI Taxonomy" id="315347"/>
    <lineage>
        <taxon>Eukaryota</taxon>
        <taxon>Viridiplantae</taxon>
        <taxon>Streptophyta</taxon>
        <taxon>Embryophyta</taxon>
        <taxon>Tracheophyta</taxon>
        <taxon>Spermatophyta</taxon>
        <taxon>Magnoliopsida</taxon>
        <taxon>eudicotyledons</taxon>
        <taxon>Gunneridae</taxon>
        <taxon>Pentapetalae</taxon>
        <taxon>asterids</taxon>
        <taxon>lamiids</taxon>
        <taxon>Solanales</taxon>
        <taxon>Solanaceae</taxon>
        <taxon>Solanoideae</taxon>
        <taxon>Solaneae</taxon>
        <taxon>Solanum</taxon>
    </lineage>
</organism>
<name>A0AAF0U6K1_SOLVR</name>
<accession>A0AAF0U6K1</accession>
<feature type="compositionally biased region" description="Basic and acidic residues" evidence="1">
    <location>
        <begin position="470"/>
        <end position="483"/>
    </location>
</feature>
<dbReference type="PANTHER" id="PTHR33416">
    <property type="entry name" value="NUCLEAR PORE COMPLEX PROTEIN NUP1"/>
    <property type="match status" value="1"/>
</dbReference>
<evidence type="ECO:0000313" key="2">
    <source>
        <dbReference type="EMBL" id="WMV40328.1"/>
    </source>
</evidence>
<dbReference type="EMBL" id="CP133619">
    <property type="protein sequence ID" value="WMV40328.1"/>
    <property type="molecule type" value="Genomic_DNA"/>
</dbReference>
<feature type="region of interest" description="Disordered" evidence="1">
    <location>
        <begin position="526"/>
        <end position="547"/>
    </location>
</feature>
<keyword evidence="3" id="KW-1185">Reference proteome</keyword>
<evidence type="ECO:0000256" key="1">
    <source>
        <dbReference type="SAM" id="MobiDB-lite"/>
    </source>
</evidence>
<proteinExistence type="predicted"/>
<feature type="compositionally biased region" description="Basic residues" evidence="1">
    <location>
        <begin position="531"/>
        <end position="547"/>
    </location>
</feature>
<evidence type="ECO:0008006" key="4">
    <source>
        <dbReference type="Google" id="ProtNLM"/>
    </source>
</evidence>
<dbReference type="GO" id="GO:0005635">
    <property type="term" value="C:nuclear envelope"/>
    <property type="evidence" value="ECO:0007669"/>
    <property type="project" value="TreeGrafter"/>
</dbReference>
<feature type="compositionally biased region" description="Polar residues" evidence="1">
    <location>
        <begin position="430"/>
        <end position="454"/>
    </location>
</feature>
<feature type="region of interest" description="Disordered" evidence="1">
    <location>
        <begin position="423"/>
        <end position="494"/>
    </location>
</feature>
<dbReference type="GO" id="GO:0071763">
    <property type="term" value="P:nuclear membrane organization"/>
    <property type="evidence" value="ECO:0007669"/>
    <property type="project" value="TreeGrafter"/>
</dbReference>
<reference evidence="2" key="1">
    <citation type="submission" date="2023-08" db="EMBL/GenBank/DDBJ databases">
        <title>A de novo genome assembly of Solanum verrucosum Schlechtendal, a Mexican diploid species geographically isolated from the other diploid A-genome species in potato relatives.</title>
        <authorList>
            <person name="Hosaka K."/>
        </authorList>
    </citation>
    <scope>NUCLEOTIDE SEQUENCE</scope>
    <source>
        <tissue evidence="2">Young leaves</tissue>
    </source>
</reference>
<dbReference type="AlphaFoldDB" id="A0AAF0U6K1"/>
<sequence length="547" mass="59774">MDSRSGGKIVTNRRKRYAVGPYDRPQQPPPAAAAEEPFLKSPNWLTGHVFPATRTILSGAAKILTSVFNSDSSSSSSSGSDSMFEDDDREENDICSEVDELNKHPQLRGERSQTKHLIEQLLMQETFSREERDQLVTIINSRVVDSSSLEGKDSLGLHSTLPDQTIADDNNLMNLSCDTLDHSSQAIIEARKWLEEKRDGLHSDNTLGGVSSVVNVDDTFGSPVEMAKSYMKVRPPWASPAVDNSGLRTPSQMKAKLFDEEAPYSVSGDSLSSLKKKSSYASGSWNIHEEIRKVRSKATEDMLRAHPSKETDYQLRLVERKAEPKSAVGDLTGTSTAEKINDSSSLRLAKLSDVPIKWSDVEITQDGGETENGPLNAASSIQLQDQAVWVGEQASRESYMHTGSVFPSEHNDGLHITASDAHEVTRPNLAPSSNGYTSLDASLSAGQSRGQNDSHIGGEKPKPGTSSQDKSTKSHQVADKCEFLSKSAVDVPDMNETIESPAASIPSEDMSQEEPVLARDLAKNGKVVKQQGKRPVRNVRKTTRAKR</sequence>
<evidence type="ECO:0000313" key="3">
    <source>
        <dbReference type="Proteomes" id="UP001234989"/>
    </source>
</evidence>
<dbReference type="PANTHER" id="PTHR33416:SF17">
    <property type="entry name" value="PROTEIN KAKU4"/>
    <property type="match status" value="1"/>
</dbReference>